<proteinExistence type="predicted"/>
<feature type="compositionally biased region" description="Low complexity" evidence="2">
    <location>
        <begin position="174"/>
        <end position="196"/>
    </location>
</feature>
<evidence type="ECO:0000313" key="3">
    <source>
        <dbReference type="EMBL" id="TEB37506.1"/>
    </source>
</evidence>
<keyword evidence="4" id="KW-1185">Reference proteome</keyword>
<feature type="compositionally biased region" description="Polar residues" evidence="2">
    <location>
        <begin position="140"/>
        <end position="150"/>
    </location>
</feature>
<evidence type="ECO:0000256" key="1">
    <source>
        <dbReference type="SAM" id="Coils"/>
    </source>
</evidence>
<evidence type="ECO:0000256" key="2">
    <source>
        <dbReference type="SAM" id="MobiDB-lite"/>
    </source>
</evidence>
<feature type="compositionally biased region" description="Low complexity" evidence="2">
    <location>
        <begin position="125"/>
        <end position="139"/>
    </location>
</feature>
<dbReference type="OrthoDB" id="3365874at2759"/>
<evidence type="ECO:0000313" key="4">
    <source>
        <dbReference type="Proteomes" id="UP000298030"/>
    </source>
</evidence>
<reference evidence="3 4" key="1">
    <citation type="journal article" date="2019" name="Nat. Ecol. Evol.">
        <title>Megaphylogeny resolves global patterns of mushroom evolution.</title>
        <authorList>
            <person name="Varga T."/>
            <person name="Krizsan K."/>
            <person name="Foldi C."/>
            <person name="Dima B."/>
            <person name="Sanchez-Garcia M."/>
            <person name="Sanchez-Ramirez S."/>
            <person name="Szollosi G.J."/>
            <person name="Szarkandi J.G."/>
            <person name="Papp V."/>
            <person name="Albert L."/>
            <person name="Andreopoulos W."/>
            <person name="Angelini C."/>
            <person name="Antonin V."/>
            <person name="Barry K.W."/>
            <person name="Bougher N.L."/>
            <person name="Buchanan P."/>
            <person name="Buyck B."/>
            <person name="Bense V."/>
            <person name="Catcheside P."/>
            <person name="Chovatia M."/>
            <person name="Cooper J."/>
            <person name="Damon W."/>
            <person name="Desjardin D."/>
            <person name="Finy P."/>
            <person name="Geml J."/>
            <person name="Haridas S."/>
            <person name="Hughes K."/>
            <person name="Justo A."/>
            <person name="Karasinski D."/>
            <person name="Kautmanova I."/>
            <person name="Kiss B."/>
            <person name="Kocsube S."/>
            <person name="Kotiranta H."/>
            <person name="LaButti K.M."/>
            <person name="Lechner B.E."/>
            <person name="Liimatainen K."/>
            <person name="Lipzen A."/>
            <person name="Lukacs Z."/>
            <person name="Mihaltcheva S."/>
            <person name="Morgado L.N."/>
            <person name="Niskanen T."/>
            <person name="Noordeloos M.E."/>
            <person name="Ohm R.A."/>
            <person name="Ortiz-Santana B."/>
            <person name="Ovrebo C."/>
            <person name="Racz N."/>
            <person name="Riley R."/>
            <person name="Savchenko A."/>
            <person name="Shiryaev A."/>
            <person name="Soop K."/>
            <person name="Spirin V."/>
            <person name="Szebenyi C."/>
            <person name="Tomsovsky M."/>
            <person name="Tulloss R.E."/>
            <person name="Uehling J."/>
            <person name="Grigoriev I.V."/>
            <person name="Vagvolgyi C."/>
            <person name="Papp T."/>
            <person name="Martin F.M."/>
            <person name="Miettinen O."/>
            <person name="Hibbett D.S."/>
            <person name="Nagy L.G."/>
        </authorList>
    </citation>
    <scope>NUCLEOTIDE SEQUENCE [LARGE SCALE GENOMIC DNA]</scope>
    <source>
        <strain evidence="3 4">FP101781</strain>
    </source>
</reference>
<comment type="caution">
    <text evidence="3">The sequence shown here is derived from an EMBL/GenBank/DDBJ whole genome shotgun (WGS) entry which is preliminary data.</text>
</comment>
<dbReference type="Proteomes" id="UP000298030">
    <property type="component" value="Unassembled WGS sequence"/>
</dbReference>
<feature type="region of interest" description="Disordered" evidence="2">
    <location>
        <begin position="96"/>
        <end position="201"/>
    </location>
</feature>
<dbReference type="EMBL" id="QPFP01000004">
    <property type="protein sequence ID" value="TEB37506.1"/>
    <property type="molecule type" value="Genomic_DNA"/>
</dbReference>
<evidence type="ECO:0008006" key="5">
    <source>
        <dbReference type="Google" id="ProtNLM"/>
    </source>
</evidence>
<keyword evidence="1" id="KW-0175">Coiled coil</keyword>
<organism evidence="3 4">
    <name type="scientific">Coprinellus micaceus</name>
    <name type="common">Glistening ink-cap mushroom</name>
    <name type="synonym">Coprinus micaceus</name>
    <dbReference type="NCBI Taxonomy" id="71717"/>
    <lineage>
        <taxon>Eukaryota</taxon>
        <taxon>Fungi</taxon>
        <taxon>Dikarya</taxon>
        <taxon>Basidiomycota</taxon>
        <taxon>Agaricomycotina</taxon>
        <taxon>Agaricomycetes</taxon>
        <taxon>Agaricomycetidae</taxon>
        <taxon>Agaricales</taxon>
        <taxon>Agaricineae</taxon>
        <taxon>Psathyrellaceae</taxon>
        <taxon>Coprinellus</taxon>
    </lineage>
</organism>
<gene>
    <name evidence="3" type="ORF">FA13DRAFT_1726615</name>
</gene>
<protein>
    <recommendedName>
        <fullName evidence="5">BZIP domain-containing protein</fullName>
    </recommendedName>
</protein>
<sequence length="255" mass="28664">MTRGRKKDLTIPPTRALVQQRDYRARKAHYVSELEERCRKAEEENAQLRKDLELARASLSVPYLFNPLATELSAELQHNMSLVASSLAKFQDFARQHPLPEGPSRGLQLPPIQDCIRPGHPPFSPSTTLRTPPTLHPSPQLHTSPRSIQHPQPLHVPEAVPPRGLKRLCREESPPSSRSDSGGASSSSRYDGQRSSTPESECCGGMFDCSEFCEEEHTHRANSMHAPSTSPPRYQRSDERFPPPYRSHAQLQRAL</sequence>
<name>A0A4Y7TTL3_COPMI</name>
<feature type="coiled-coil region" evidence="1">
    <location>
        <begin position="24"/>
        <end position="58"/>
    </location>
</feature>
<dbReference type="AlphaFoldDB" id="A0A4Y7TTL3"/>
<accession>A0A4Y7TTL3</accession>
<feature type="region of interest" description="Disordered" evidence="2">
    <location>
        <begin position="216"/>
        <end position="255"/>
    </location>
</feature>